<feature type="compositionally biased region" description="Basic and acidic residues" evidence="10">
    <location>
        <begin position="933"/>
        <end position="948"/>
    </location>
</feature>
<dbReference type="GO" id="GO:0034271">
    <property type="term" value="C:phosphatidylinositol 3-kinase complex, class III, type I"/>
    <property type="evidence" value="ECO:0007669"/>
    <property type="project" value="TreeGrafter"/>
</dbReference>
<dbReference type="InterPro" id="IPR016024">
    <property type="entry name" value="ARM-type_fold"/>
</dbReference>
<accession>A0A8K0T830</accession>
<dbReference type="PROSITE" id="PS50011">
    <property type="entry name" value="PROTEIN_KINASE_DOM"/>
    <property type="match status" value="1"/>
</dbReference>
<evidence type="ECO:0000256" key="5">
    <source>
        <dbReference type="ARBA" id="ARBA00022737"/>
    </source>
</evidence>
<feature type="repeat" description="WD" evidence="9">
    <location>
        <begin position="1107"/>
        <end position="1139"/>
    </location>
</feature>
<dbReference type="GO" id="GO:0005524">
    <property type="term" value="F:ATP binding"/>
    <property type="evidence" value="ECO:0007669"/>
    <property type="project" value="UniProtKB-KW"/>
</dbReference>
<dbReference type="InterPro" id="IPR000719">
    <property type="entry name" value="Prot_kinase_dom"/>
</dbReference>
<dbReference type="Proteomes" id="UP000813385">
    <property type="component" value="Unassembled WGS sequence"/>
</dbReference>
<dbReference type="GO" id="GO:0006623">
    <property type="term" value="P:protein targeting to vacuole"/>
    <property type="evidence" value="ECO:0007669"/>
    <property type="project" value="TreeGrafter"/>
</dbReference>
<dbReference type="GO" id="GO:0005770">
    <property type="term" value="C:late endosome"/>
    <property type="evidence" value="ECO:0007669"/>
    <property type="project" value="TreeGrafter"/>
</dbReference>
<dbReference type="SUPFAM" id="SSF50978">
    <property type="entry name" value="WD40 repeat-like"/>
    <property type="match status" value="1"/>
</dbReference>
<proteinExistence type="predicted"/>
<feature type="repeat" description="WD" evidence="9">
    <location>
        <begin position="1411"/>
        <end position="1434"/>
    </location>
</feature>
<name>A0A8K0T830_9PEZI</name>
<evidence type="ECO:0000259" key="11">
    <source>
        <dbReference type="PROSITE" id="PS50011"/>
    </source>
</evidence>
<dbReference type="GO" id="GO:0034272">
    <property type="term" value="C:phosphatidylinositol 3-kinase complex, class III, type II"/>
    <property type="evidence" value="ECO:0007669"/>
    <property type="project" value="TreeGrafter"/>
</dbReference>
<keyword evidence="2" id="KW-0723">Serine/threonine-protein kinase</keyword>
<dbReference type="EMBL" id="JAGPXD010000005">
    <property type="protein sequence ID" value="KAH7353668.1"/>
    <property type="molecule type" value="Genomic_DNA"/>
</dbReference>
<keyword evidence="6" id="KW-0547">Nucleotide-binding</keyword>
<evidence type="ECO:0000256" key="6">
    <source>
        <dbReference type="ARBA" id="ARBA00022741"/>
    </source>
</evidence>
<evidence type="ECO:0000256" key="8">
    <source>
        <dbReference type="ARBA" id="ARBA00022840"/>
    </source>
</evidence>
<keyword evidence="8" id="KW-0067">ATP-binding</keyword>
<dbReference type="SMART" id="SM00320">
    <property type="entry name" value="WD40"/>
    <property type="match status" value="6"/>
</dbReference>
<evidence type="ECO:0000256" key="10">
    <source>
        <dbReference type="SAM" id="MobiDB-lite"/>
    </source>
</evidence>
<dbReference type="SUPFAM" id="SSF56112">
    <property type="entry name" value="Protein kinase-like (PK-like)"/>
    <property type="match status" value="1"/>
</dbReference>
<keyword evidence="3 9" id="KW-0853">WD repeat</keyword>
<keyword evidence="5" id="KW-0677">Repeat</keyword>
<dbReference type="InterPro" id="IPR011989">
    <property type="entry name" value="ARM-like"/>
</dbReference>
<dbReference type="GO" id="GO:0045324">
    <property type="term" value="P:late endosome to vacuole transport"/>
    <property type="evidence" value="ECO:0007669"/>
    <property type="project" value="InterPro"/>
</dbReference>
<dbReference type="InterPro" id="IPR001680">
    <property type="entry name" value="WD40_rpt"/>
</dbReference>
<gene>
    <name evidence="12" type="ORF">B0T11DRAFT_259932</name>
</gene>
<sequence length="1536" mass="170711">MGQGFSLATPSAGAAGIDVPELSDLVYEKSVGNARFMKSIRARHHDGVVLVKVVVKPYTPLSLNQYKKKLVEQRKALADVPNALPFQRIIETETNGYLIRQFLYNSLYDRMSTRPFLEEIEKKWLAFQLLCALRDSHARDVYHGDIKSENTLVTSWNWLYLTDYSSPIKPVLLPDDNPGDFSFYFDTSGRRTCYLAPERFVPAEELNRRGASASLTWAMDVFSAGCVIAEMFLETPIFTLSQLYKYRKGEYDPAISQISRIPDKDVRDMISHMVQLDPERRYSAEQYLDFWKKKVFPEYFYSFLHQYMDLITDPSSGNAPVSGSSRNLGEADDRIDRVFLDFDKISVLLGYQHNAYQSRIEAISPHLGLGHFPVQLNIPNHERYITGAAKPPKNDGNLLFLTLVVSSIRSTARASSRIRACDVLLAFSERIPDTAKLDRVLPYLMLLLTDKSDLVVIAAIRSITQLLQIVDGVTPVNAHIFIEYILPRFVSAILSNTRRRKPLVRATYAACLGSFATTANRYLEMALTMKATGALTLADPEVESGKGAEALAEGMFDEARRELYTMMELHTKTLVEDSDASVRRAFLTSVPELCVFFGPVAANDIILTHLNTYLNDSDWTLKCAFFDTIVGIGTLVGNVSLEEFILPLMIPALTDTEEFVVKSALHCLAQLAGLGLFSRPRLWELIDLVARFTMHPNQWIREAAAEFLAHAARYLPVAQIISIALPLVQPYLKEARIPKFDELELLDTLKRPLSRAVFDQALNWALQTDKGVFWKLGHHGRPLPSNTLPTSIGVRSSRDLGAHSLRQIPKNEEDEQWLSKLRNLGMGPDDEFKLVALREFILRLSLLKARDPGVEPPNINNNIVSLMGLGVTPQTIFFNEVQEQDQALGPEVGDEGPYTIADALLDASKTIDDPAGKRRVAALNNLRTKVVEGRSREVSRTRPIDTRKQPGNGLGLLTVGSPVEDSAPGGDPSWAARRAIRHQASALSLLDRKDSNKSVPETGMSGANVLGEVEGPFSQLPHELAGSVDGRASSSIDGHKITPSHTYEGNDPSILKLLNTMYRENFPRDSAVFGPMVTPVSRRKATRTTNAVAEEPWRPNGRLVATAAEHTGAINRIVVSPDHLFFITGGDDGTVRVWDCARLEKNVTNRSRQTHRHAEGARVVALCFVENTHTFVSCATDGSVNVVKVETASQGGVTRYLKLKQVRNYRLPEGEFAVWCEHFRQENGSTLVLATTRSRVVALDLRSMNLLYEFENPVHHGMPTCFCIDRKRNWLCLGTSHGVVDLWDLRFKLRLKGWGVPGKSAIYRLSVHPTKGRGKWVCVAGGTGQGEVTVWDLERTVCREIYRVGGNKEGPRGYEAWEVDEDKPEGMLGRYATNIEPSGTGSTDRGVRAMVTGTGAMDDSRDIRHAFIVTGGSDKKLRFWDLSRIESSVVYSGLAPEEPRPSFTASHPTTTMILNTERIPRAAPTAQNAGPAPNTARGRGTTGRSSRSTVISVQQQQLLKAHLDSITDVALLDMPFGMTVSVDRSGVAFVFS</sequence>
<dbReference type="CDD" id="cd13980">
    <property type="entry name" value="STKc_Vps15"/>
    <property type="match status" value="1"/>
</dbReference>
<feature type="compositionally biased region" description="Low complexity" evidence="10">
    <location>
        <begin position="1481"/>
        <end position="1493"/>
    </location>
</feature>
<evidence type="ECO:0000256" key="2">
    <source>
        <dbReference type="ARBA" id="ARBA00022527"/>
    </source>
</evidence>
<evidence type="ECO:0000256" key="7">
    <source>
        <dbReference type="ARBA" id="ARBA00022777"/>
    </source>
</evidence>
<dbReference type="InterPro" id="IPR008271">
    <property type="entry name" value="Ser/Thr_kinase_AS"/>
</dbReference>
<dbReference type="GO" id="GO:0016236">
    <property type="term" value="P:macroautophagy"/>
    <property type="evidence" value="ECO:0007669"/>
    <property type="project" value="InterPro"/>
</dbReference>
<comment type="caution">
    <text evidence="12">The sequence shown here is derived from an EMBL/GenBank/DDBJ whole genome shotgun (WGS) entry which is preliminary data.</text>
</comment>
<dbReference type="PROSITE" id="PS50294">
    <property type="entry name" value="WD_REPEATS_REGION"/>
    <property type="match status" value="1"/>
</dbReference>
<dbReference type="Gene3D" id="1.25.10.10">
    <property type="entry name" value="Leucine-rich Repeat Variant"/>
    <property type="match status" value="2"/>
</dbReference>
<evidence type="ECO:0000256" key="4">
    <source>
        <dbReference type="ARBA" id="ARBA00022679"/>
    </source>
</evidence>
<dbReference type="OrthoDB" id="242910at2759"/>
<evidence type="ECO:0000313" key="12">
    <source>
        <dbReference type="EMBL" id="KAH7353668.1"/>
    </source>
</evidence>
<organism evidence="12 13">
    <name type="scientific">Plectosphaerella cucumerina</name>
    <dbReference type="NCBI Taxonomy" id="40658"/>
    <lineage>
        <taxon>Eukaryota</taxon>
        <taxon>Fungi</taxon>
        <taxon>Dikarya</taxon>
        <taxon>Ascomycota</taxon>
        <taxon>Pezizomycotina</taxon>
        <taxon>Sordariomycetes</taxon>
        <taxon>Hypocreomycetidae</taxon>
        <taxon>Glomerellales</taxon>
        <taxon>Plectosphaerellaceae</taxon>
        <taxon>Plectosphaerella</taxon>
    </lineage>
</organism>
<dbReference type="GO" id="GO:0071561">
    <property type="term" value="C:nucleus-vacuole junction"/>
    <property type="evidence" value="ECO:0007669"/>
    <property type="project" value="TreeGrafter"/>
</dbReference>
<feature type="region of interest" description="Disordered" evidence="10">
    <location>
        <begin position="933"/>
        <end position="974"/>
    </location>
</feature>
<dbReference type="InterPro" id="IPR045162">
    <property type="entry name" value="Vps15-like"/>
</dbReference>
<dbReference type="PANTHER" id="PTHR17583">
    <property type="entry name" value="PHOSPHOINOSITIDE 3-KINASE REGULATORY SUBUNIT 4"/>
    <property type="match status" value="1"/>
</dbReference>
<protein>
    <recommendedName>
        <fullName evidence="1">non-specific serine/threonine protein kinase</fullName>
        <ecNumber evidence="1">2.7.11.1</ecNumber>
    </recommendedName>
</protein>
<dbReference type="Pfam" id="PF22956">
    <property type="entry name" value="VPS15-like_hel"/>
    <property type="match status" value="1"/>
</dbReference>
<dbReference type="FunFam" id="1.10.510.10:FF:000497">
    <property type="entry name" value="Phosphoinositide 3-kinase regulatory subunit"/>
    <property type="match status" value="1"/>
</dbReference>
<dbReference type="InterPro" id="IPR055231">
    <property type="entry name" value="2AA_helical"/>
</dbReference>
<feature type="region of interest" description="Disordered" evidence="10">
    <location>
        <begin position="1466"/>
        <end position="1494"/>
    </location>
</feature>
<dbReference type="InterPro" id="IPR015943">
    <property type="entry name" value="WD40/YVTN_repeat-like_dom_sf"/>
</dbReference>
<dbReference type="Pfam" id="PF00069">
    <property type="entry name" value="Pkinase"/>
    <property type="match status" value="1"/>
</dbReference>
<dbReference type="PROSITE" id="PS50082">
    <property type="entry name" value="WD_REPEATS_2"/>
    <property type="match status" value="2"/>
</dbReference>
<keyword evidence="4" id="KW-0808">Transferase</keyword>
<evidence type="ECO:0000256" key="3">
    <source>
        <dbReference type="ARBA" id="ARBA00022574"/>
    </source>
</evidence>
<evidence type="ECO:0000256" key="9">
    <source>
        <dbReference type="PROSITE-ProRule" id="PRU00221"/>
    </source>
</evidence>
<dbReference type="GO" id="GO:0004674">
    <property type="term" value="F:protein serine/threonine kinase activity"/>
    <property type="evidence" value="ECO:0007669"/>
    <property type="project" value="UniProtKB-KW"/>
</dbReference>
<keyword evidence="13" id="KW-1185">Reference proteome</keyword>
<keyword evidence="7" id="KW-0418">Kinase</keyword>
<dbReference type="PROSITE" id="PS00108">
    <property type="entry name" value="PROTEIN_KINASE_ST"/>
    <property type="match status" value="1"/>
</dbReference>
<dbReference type="InterPro" id="IPR036322">
    <property type="entry name" value="WD40_repeat_dom_sf"/>
</dbReference>
<feature type="domain" description="Protein kinase" evidence="11">
    <location>
        <begin position="25"/>
        <end position="308"/>
    </location>
</feature>
<dbReference type="PANTHER" id="PTHR17583:SF0">
    <property type="entry name" value="PHOSPHOINOSITIDE 3-KINASE REGULATORY SUBUNIT 4"/>
    <property type="match status" value="1"/>
</dbReference>
<reference evidence="12" key="1">
    <citation type="journal article" date="2021" name="Nat. Commun.">
        <title>Genetic determinants of endophytism in the Arabidopsis root mycobiome.</title>
        <authorList>
            <person name="Mesny F."/>
            <person name="Miyauchi S."/>
            <person name="Thiergart T."/>
            <person name="Pickel B."/>
            <person name="Atanasova L."/>
            <person name="Karlsson M."/>
            <person name="Huettel B."/>
            <person name="Barry K.W."/>
            <person name="Haridas S."/>
            <person name="Chen C."/>
            <person name="Bauer D."/>
            <person name="Andreopoulos W."/>
            <person name="Pangilinan J."/>
            <person name="LaButti K."/>
            <person name="Riley R."/>
            <person name="Lipzen A."/>
            <person name="Clum A."/>
            <person name="Drula E."/>
            <person name="Henrissat B."/>
            <person name="Kohler A."/>
            <person name="Grigoriev I.V."/>
            <person name="Martin F.M."/>
            <person name="Hacquard S."/>
        </authorList>
    </citation>
    <scope>NUCLEOTIDE SEQUENCE</scope>
    <source>
        <strain evidence="12">MPI-CAGE-AT-0016</strain>
    </source>
</reference>
<dbReference type="Pfam" id="PF00400">
    <property type="entry name" value="WD40"/>
    <property type="match status" value="1"/>
</dbReference>
<dbReference type="EC" id="2.7.11.1" evidence="1"/>
<dbReference type="InterPro" id="IPR011009">
    <property type="entry name" value="Kinase-like_dom_sf"/>
</dbReference>
<dbReference type="SMART" id="SM00220">
    <property type="entry name" value="S_TKc"/>
    <property type="match status" value="1"/>
</dbReference>
<evidence type="ECO:0000313" key="13">
    <source>
        <dbReference type="Proteomes" id="UP000813385"/>
    </source>
</evidence>
<dbReference type="Gene3D" id="1.10.510.10">
    <property type="entry name" value="Transferase(Phosphotransferase) domain 1"/>
    <property type="match status" value="1"/>
</dbReference>
<dbReference type="SUPFAM" id="SSF48371">
    <property type="entry name" value="ARM repeat"/>
    <property type="match status" value="1"/>
</dbReference>
<dbReference type="FunFam" id="2.130.10.10:FF:000652">
    <property type="entry name" value="Related to VPS15-ser/thr protein kinase"/>
    <property type="match status" value="1"/>
</dbReference>
<evidence type="ECO:0000256" key="1">
    <source>
        <dbReference type="ARBA" id="ARBA00012513"/>
    </source>
</evidence>
<dbReference type="Gene3D" id="2.130.10.10">
    <property type="entry name" value="YVTN repeat-like/Quinoprotein amine dehydrogenase"/>
    <property type="match status" value="2"/>
</dbReference>